<evidence type="ECO:0000256" key="3">
    <source>
        <dbReference type="ARBA" id="ARBA00022763"/>
    </source>
</evidence>
<dbReference type="GO" id="GO:0005737">
    <property type="term" value="C:cytoplasm"/>
    <property type="evidence" value="ECO:0007669"/>
    <property type="project" value="TreeGrafter"/>
</dbReference>
<evidence type="ECO:0000313" key="17">
    <source>
        <dbReference type="Proteomes" id="UP000807785"/>
    </source>
</evidence>
<evidence type="ECO:0000256" key="12">
    <source>
        <dbReference type="ARBA" id="ARBA00080712"/>
    </source>
</evidence>
<dbReference type="EMBL" id="JADJEV010000005">
    <property type="protein sequence ID" value="MBK6975071.1"/>
    <property type="molecule type" value="Genomic_DNA"/>
</dbReference>
<keyword evidence="3" id="KW-0227">DNA damage</keyword>
<dbReference type="Pfam" id="PF13532">
    <property type="entry name" value="2OG-FeII_Oxy_2"/>
    <property type="match status" value="1"/>
</dbReference>
<keyword evidence="5 16" id="KW-0560">Oxidoreductase</keyword>
<dbReference type="InterPro" id="IPR027450">
    <property type="entry name" value="AlkB-like"/>
</dbReference>
<feature type="binding site" evidence="14">
    <location>
        <position position="140"/>
    </location>
    <ligand>
        <name>Fe cation</name>
        <dbReference type="ChEBI" id="CHEBI:24875"/>
        <note>catalytic</note>
    </ligand>
</feature>
<sequence>MMTMDLFDDLDAPAWAIESRLEQLAPGAVVLRGFATANAITLLADLNRVIADAPFRHMVTPGGFRMSAAMTNCGALGWVTDRTGYRYDAIDPETGRDWPPMPESFLRVAQDAAVRAGFEDFEPDACLINRYEPATRLSLHQDRNERDFTAPIVSVSLGIPAVFLFGGLNRADKSRRVPLAHGDVVVWGGPARLRYHGVLPLKEASHAMLGRQRINLTLRRAG</sequence>
<keyword evidence="2 14" id="KW-0479">Metal-binding</keyword>
<dbReference type="InterPro" id="IPR004574">
    <property type="entry name" value="Alkb"/>
</dbReference>
<dbReference type="GO" id="GO:0035516">
    <property type="term" value="F:broad specificity oxidative DNA demethylase activity"/>
    <property type="evidence" value="ECO:0007669"/>
    <property type="project" value="UniProtKB-EC"/>
</dbReference>
<dbReference type="PROSITE" id="PS51471">
    <property type="entry name" value="FE2OG_OXY"/>
    <property type="match status" value="1"/>
</dbReference>
<evidence type="ECO:0000259" key="15">
    <source>
        <dbReference type="PROSITE" id="PS51471"/>
    </source>
</evidence>
<dbReference type="GO" id="GO:0008198">
    <property type="term" value="F:ferrous iron binding"/>
    <property type="evidence" value="ECO:0007669"/>
    <property type="project" value="TreeGrafter"/>
</dbReference>
<dbReference type="PANTHER" id="PTHR16557">
    <property type="entry name" value="ALKYLATED DNA REPAIR PROTEIN ALKB-RELATED"/>
    <property type="match status" value="1"/>
</dbReference>
<organism evidence="16 17">
    <name type="scientific">Candidatus Methylophosphatis roskildensis</name>
    <dbReference type="NCBI Taxonomy" id="2899263"/>
    <lineage>
        <taxon>Bacteria</taxon>
        <taxon>Pseudomonadati</taxon>
        <taxon>Pseudomonadota</taxon>
        <taxon>Betaproteobacteria</taxon>
        <taxon>Nitrosomonadales</taxon>
        <taxon>Sterolibacteriaceae</taxon>
        <taxon>Candidatus Methylophosphatis</taxon>
    </lineage>
</organism>
<evidence type="ECO:0000256" key="6">
    <source>
        <dbReference type="ARBA" id="ARBA00023004"/>
    </source>
</evidence>
<evidence type="ECO:0000256" key="11">
    <source>
        <dbReference type="ARBA" id="ARBA00072243"/>
    </source>
</evidence>
<dbReference type="GO" id="GO:0006281">
    <property type="term" value="P:DNA repair"/>
    <property type="evidence" value="ECO:0007669"/>
    <property type="project" value="UniProtKB-KW"/>
</dbReference>
<evidence type="ECO:0000256" key="1">
    <source>
        <dbReference type="ARBA" id="ARBA00007879"/>
    </source>
</evidence>
<dbReference type="NCBIfam" id="NF011930">
    <property type="entry name" value="PRK15401.1"/>
    <property type="match status" value="1"/>
</dbReference>
<dbReference type="FunFam" id="2.60.120.590:FF:000005">
    <property type="entry name" value="Alpha-ketoglutarate-dependent dioxygenase AlkB"/>
    <property type="match status" value="1"/>
</dbReference>
<dbReference type="Proteomes" id="UP000807785">
    <property type="component" value="Unassembled WGS sequence"/>
</dbReference>
<dbReference type="InterPro" id="IPR005123">
    <property type="entry name" value="Oxoglu/Fe-dep_dioxygenase_dom"/>
</dbReference>
<evidence type="ECO:0000256" key="7">
    <source>
        <dbReference type="ARBA" id="ARBA00023204"/>
    </source>
</evidence>
<evidence type="ECO:0000256" key="4">
    <source>
        <dbReference type="ARBA" id="ARBA00022964"/>
    </source>
</evidence>
<keyword evidence="6 14" id="KW-0408">Iron</keyword>
<keyword evidence="7" id="KW-0234">DNA repair</keyword>
<feature type="binding site" evidence="14">
    <location>
        <position position="142"/>
    </location>
    <ligand>
        <name>Fe cation</name>
        <dbReference type="ChEBI" id="CHEBI:24875"/>
        <note>catalytic</note>
    </ligand>
</feature>
<dbReference type="AlphaFoldDB" id="A0A9D7HSX1"/>
<comment type="similarity">
    <text evidence="1">Belongs to the alkB family.</text>
</comment>
<dbReference type="InterPro" id="IPR037151">
    <property type="entry name" value="AlkB-like_sf"/>
</dbReference>
<accession>A0A9D7HSX1</accession>
<evidence type="ECO:0000256" key="2">
    <source>
        <dbReference type="ARBA" id="ARBA00022723"/>
    </source>
</evidence>
<evidence type="ECO:0000256" key="13">
    <source>
        <dbReference type="ARBA" id="ARBA00082512"/>
    </source>
</evidence>
<comment type="cofactor">
    <cofactor evidence="14">
        <name>Fe(2+)</name>
        <dbReference type="ChEBI" id="CHEBI:29033"/>
    </cofactor>
    <text evidence="14">Binds 1 Fe(2+) ion per subunit.</text>
</comment>
<evidence type="ECO:0000256" key="10">
    <source>
        <dbReference type="ARBA" id="ARBA00066725"/>
    </source>
</evidence>
<feature type="domain" description="Fe2OG dioxygenase" evidence="15">
    <location>
        <begin position="122"/>
        <end position="222"/>
    </location>
</feature>
<evidence type="ECO:0000256" key="14">
    <source>
        <dbReference type="PIRSR" id="PIRSR604574-2"/>
    </source>
</evidence>
<proteinExistence type="inferred from homology"/>
<dbReference type="GO" id="GO:0035513">
    <property type="term" value="P:oxidative RNA demethylation"/>
    <property type="evidence" value="ECO:0007669"/>
    <property type="project" value="TreeGrafter"/>
</dbReference>
<gene>
    <name evidence="16" type="primary">alkB</name>
    <name evidence="16" type="ORF">IPH26_19765</name>
</gene>
<dbReference type="Gene3D" id="2.60.120.590">
    <property type="entry name" value="Alpha-ketoglutarate-dependent dioxygenase AlkB-like"/>
    <property type="match status" value="1"/>
</dbReference>
<evidence type="ECO:0000256" key="8">
    <source>
        <dbReference type="ARBA" id="ARBA00050106"/>
    </source>
</evidence>
<keyword evidence="4" id="KW-0223">Dioxygenase</keyword>
<name>A0A9D7HSX1_9PROT</name>
<evidence type="ECO:0000256" key="5">
    <source>
        <dbReference type="ARBA" id="ARBA00023002"/>
    </source>
</evidence>
<dbReference type="SUPFAM" id="SSF51197">
    <property type="entry name" value="Clavaminate synthase-like"/>
    <property type="match status" value="1"/>
</dbReference>
<dbReference type="PANTHER" id="PTHR16557:SF2">
    <property type="entry name" value="NUCLEIC ACID DIOXYGENASE ALKBH1"/>
    <property type="match status" value="1"/>
</dbReference>
<reference evidence="16" key="1">
    <citation type="submission" date="2020-10" db="EMBL/GenBank/DDBJ databases">
        <title>Connecting structure to function with the recovery of over 1000 high-quality activated sludge metagenome-assembled genomes encoding full-length rRNA genes using long-read sequencing.</title>
        <authorList>
            <person name="Singleton C.M."/>
            <person name="Petriglieri F."/>
            <person name="Kristensen J.M."/>
            <person name="Kirkegaard R.H."/>
            <person name="Michaelsen T.Y."/>
            <person name="Andersen M.H."/>
            <person name="Karst S.M."/>
            <person name="Dueholm M.S."/>
            <person name="Nielsen P.H."/>
            <person name="Albertsen M."/>
        </authorList>
    </citation>
    <scope>NUCLEOTIDE SEQUENCE</scope>
    <source>
        <strain evidence="16">Bjer_18-Q3-R1-45_BAT3C.347</strain>
    </source>
</reference>
<dbReference type="EC" id="1.14.11.33" evidence="10"/>
<feature type="binding site" evidence="14">
    <location>
        <position position="196"/>
    </location>
    <ligand>
        <name>Fe cation</name>
        <dbReference type="ChEBI" id="CHEBI:24875"/>
        <note>catalytic</note>
    </ligand>
</feature>
<dbReference type="GO" id="GO:0035515">
    <property type="term" value="F:oxidative RNA demethylase activity"/>
    <property type="evidence" value="ECO:0007669"/>
    <property type="project" value="TreeGrafter"/>
</dbReference>
<comment type="catalytic activity">
    <reaction evidence="8">
        <text>a methylated nucleobase within DNA + 2-oxoglutarate + O2 = a nucleobase within DNA + formaldehyde + succinate + CO2</text>
        <dbReference type="Rhea" id="RHEA:30299"/>
        <dbReference type="Rhea" id="RHEA-COMP:12192"/>
        <dbReference type="Rhea" id="RHEA-COMP:12193"/>
        <dbReference type="ChEBI" id="CHEBI:15379"/>
        <dbReference type="ChEBI" id="CHEBI:16526"/>
        <dbReference type="ChEBI" id="CHEBI:16810"/>
        <dbReference type="ChEBI" id="CHEBI:16842"/>
        <dbReference type="ChEBI" id="CHEBI:30031"/>
        <dbReference type="ChEBI" id="CHEBI:32875"/>
        <dbReference type="ChEBI" id="CHEBI:64428"/>
        <dbReference type="EC" id="1.14.11.33"/>
    </reaction>
</comment>
<comment type="function">
    <text evidence="9">Dioxygenase that repairs alkylated DNA and RNA containing 3-methylcytosine or 1-methyladenine by oxidative demethylation. Has highest activity towards 3-methylcytosine. Has lower activity towards alkylated DNA containing ethenoadenine, and no detectable activity towards 1-methylguanine or 3-methylthymine. Accepts double-stranded and single-stranded substrates. Requires molecular oxygen, alpha-ketoglutarate and iron. Provides extensive resistance to alkylating agents such as MMS and DMS (SN2 agents), but not to MMNG and MNU (SN1 agents).</text>
</comment>
<comment type="caution">
    <text evidence="16">The sequence shown here is derived from an EMBL/GenBank/DDBJ whole genome shotgun (WGS) entry which is preliminary data.</text>
</comment>
<evidence type="ECO:0000256" key="9">
    <source>
        <dbReference type="ARBA" id="ARBA00055649"/>
    </source>
</evidence>
<evidence type="ECO:0000313" key="16">
    <source>
        <dbReference type="EMBL" id="MBK6975071.1"/>
    </source>
</evidence>
<protein>
    <recommendedName>
        <fullName evidence="11">Alpha-ketoglutarate-dependent dioxygenase AlkB</fullName>
        <ecNumber evidence="10">1.14.11.33</ecNumber>
    </recommendedName>
    <alternativeName>
        <fullName evidence="12">Alkylated DNA repair protein AlkB</fullName>
    </alternativeName>
    <alternativeName>
        <fullName evidence="13">DNA oxidative demethylase AlkB</fullName>
    </alternativeName>
</protein>